<dbReference type="PANTHER" id="PTHR41368:SF1">
    <property type="entry name" value="PROTEIN YGHO"/>
    <property type="match status" value="1"/>
</dbReference>
<comment type="caution">
    <text evidence="1">The sequence shown here is derived from an EMBL/GenBank/DDBJ whole genome shotgun (WGS) entry which is preliminary data.</text>
</comment>
<evidence type="ECO:0000313" key="2">
    <source>
        <dbReference type="Proteomes" id="UP000321532"/>
    </source>
</evidence>
<proteinExistence type="predicted"/>
<organism evidence="1 2">
    <name type="scientific">Adhaeribacter aerolatus</name>
    <dbReference type="NCBI Taxonomy" id="670289"/>
    <lineage>
        <taxon>Bacteria</taxon>
        <taxon>Pseudomonadati</taxon>
        <taxon>Bacteroidota</taxon>
        <taxon>Cytophagia</taxon>
        <taxon>Cytophagales</taxon>
        <taxon>Hymenobacteraceae</taxon>
        <taxon>Adhaeribacter</taxon>
    </lineage>
</organism>
<dbReference type="RefSeq" id="WP_146900299.1">
    <property type="nucleotide sequence ID" value="NZ_BJYS01000026.1"/>
</dbReference>
<dbReference type="OrthoDB" id="9806005at2"/>
<dbReference type="InterPro" id="IPR039968">
    <property type="entry name" value="BcerS-like"/>
</dbReference>
<dbReference type="PANTHER" id="PTHR41368">
    <property type="entry name" value="PROTEIN YGHO"/>
    <property type="match status" value="1"/>
</dbReference>
<dbReference type="SUPFAM" id="SSF55729">
    <property type="entry name" value="Acyl-CoA N-acyltransferases (Nat)"/>
    <property type="match status" value="1"/>
</dbReference>
<dbReference type="EMBL" id="BJYS01000026">
    <property type="protein sequence ID" value="GEO05712.1"/>
    <property type="molecule type" value="Genomic_DNA"/>
</dbReference>
<reference evidence="1 2" key="1">
    <citation type="submission" date="2019-07" db="EMBL/GenBank/DDBJ databases">
        <title>Whole genome shotgun sequence of Adhaeribacter aerolatus NBRC 106133.</title>
        <authorList>
            <person name="Hosoyama A."/>
            <person name="Uohara A."/>
            <person name="Ohji S."/>
            <person name="Ichikawa N."/>
        </authorList>
    </citation>
    <scope>NUCLEOTIDE SEQUENCE [LARGE SCALE GENOMIC DNA]</scope>
    <source>
        <strain evidence="1 2">NBRC 106133</strain>
    </source>
</reference>
<dbReference type="Proteomes" id="UP000321532">
    <property type="component" value="Unassembled WGS sequence"/>
</dbReference>
<protein>
    <recommendedName>
        <fullName evidence="3">N-acetyltransferase domain-containing protein</fullName>
    </recommendedName>
</protein>
<evidence type="ECO:0000313" key="1">
    <source>
        <dbReference type="EMBL" id="GEO05712.1"/>
    </source>
</evidence>
<evidence type="ECO:0008006" key="3">
    <source>
        <dbReference type="Google" id="ProtNLM"/>
    </source>
</evidence>
<dbReference type="InterPro" id="IPR016181">
    <property type="entry name" value="Acyl_CoA_acyltransferase"/>
</dbReference>
<name>A0A512B187_9BACT</name>
<sequence length="390" mass="45429">MVLVEVDNKQKEKVFLQVHITLNQNNPHWIRPLDKDVKAVFDPQKNKYFNHGEVQRWILINEAGQAIGRIAAFVNNRYKNKGDDVKVGGMGFFDCVNDQPAANLLFDTARAWLQHQGMEAMDGPINFGERDKWWGLLISGFQAPLYTMNYNPPYYQALFESYGFKNFYNQICWSLPVADETTQLQPKFYTAHQKFADNSAFKAAHLKKPQLNKFAADFSIVYNKAWAQHEGNKEIPVNQAIRLFKTMQPILDEKLIWFAYHQEEPIAMWINIPDINQLVKYLNGQFNLWAKLKFIILQRLGVCNRFVGLAFGIVPEFQGTGIDYFMIVEAEKVIKAKTRYKQVELQWQGDFNPKILNISQNLGAEQSRQLVTYRYLFDPLKPFHRHPVIL</sequence>
<accession>A0A512B187</accession>
<dbReference type="AlphaFoldDB" id="A0A512B187"/>
<keyword evidence="2" id="KW-1185">Reference proteome</keyword>
<gene>
    <name evidence="1" type="ORF">AAE02nite_33760</name>
</gene>